<comment type="caution">
    <text evidence="2">The sequence shown here is derived from an EMBL/GenBank/DDBJ whole genome shotgun (WGS) entry which is preliminary data.</text>
</comment>
<dbReference type="Pfam" id="PF18978">
    <property type="entry name" value="DUF5714"/>
    <property type="match status" value="1"/>
</dbReference>
<accession>A0A9D1R962</accession>
<sequence length="238" mass="26198">MTRGEGACLVCGKPLQYFETMRKMECVFCHREFESNASCEDGHFVCDDCHEKEGVEVILRECKTTSSKNPIEIMQKLMEDPYIYMHGPEHHIMAGAALLAAYYNSGGNIELEGALEEMKARGSKYPGGACGIWGCCGAAASVGMFMSIVTKATPLTGKSWRLSNQATAKALTALAGLGGPRCCKRNCFTAVKEAVEFVRENLGISMELPEKIQCDFSDENQQCLKKNCPYYQKGTGYF</sequence>
<dbReference type="Proteomes" id="UP000824263">
    <property type="component" value="Unassembled WGS sequence"/>
</dbReference>
<dbReference type="AlphaFoldDB" id="A0A9D1R962"/>
<name>A0A9D1R962_9FIRM</name>
<keyword evidence="2" id="KW-0808">Transferase</keyword>
<organism evidence="2 3">
    <name type="scientific">Candidatus Dorea gallistercoris</name>
    <dbReference type="NCBI Taxonomy" id="2838542"/>
    <lineage>
        <taxon>Bacteria</taxon>
        <taxon>Bacillati</taxon>
        <taxon>Bacillota</taxon>
        <taxon>Clostridia</taxon>
        <taxon>Lachnospirales</taxon>
        <taxon>Lachnospiraceae</taxon>
        <taxon>Dorea</taxon>
    </lineage>
</organism>
<dbReference type="GO" id="GO:0032259">
    <property type="term" value="P:methylation"/>
    <property type="evidence" value="ECO:0007669"/>
    <property type="project" value="UniProtKB-KW"/>
</dbReference>
<reference evidence="2" key="2">
    <citation type="submission" date="2021-04" db="EMBL/GenBank/DDBJ databases">
        <authorList>
            <person name="Gilroy R."/>
        </authorList>
    </citation>
    <scope>NUCLEOTIDE SEQUENCE</scope>
    <source>
        <strain evidence="2">ChiSxjej1B13-11762</strain>
    </source>
</reference>
<proteinExistence type="predicted"/>
<reference evidence="2" key="1">
    <citation type="journal article" date="2021" name="PeerJ">
        <title>Extensive microbial diversity within the chicken gut microbiome revealed by metagenomics and culture.</title>
        <authorList>
            <person name="Gilroy R."/>
            <person name="Ravi A."/>
            <person name="Getino M."/>
            <person name="Pursley I."/>
            <person name="Horton D.L."/>
            <person name="Alikhan N.F."/>
            <person name="Baker D."/>
            <person name="Gharbi K."/>
            <person name="Hall N."/>
            <person name="Watson M."/>
            <person name="Adriaenssens E.M."/>
            <person name="Foster-Nyarko E."/>
            <person name="Jarju S."/>
            <person name="Secka A."/>
            <person name="Antonio M."/>
            <person name="Oren A."/>
            <person name="Chaudhuri R.R."/>
            <person name="La Ragione R."/>
            <person name="Hildebrand F."/>
            <person name="Pallen M.J."/>
        </authorList>
    </citation>
    <scope>NUCLEOTIDE SEQUENCE</scope>
    <source>
        <strain evidence="2">ChiSxjej1B13-11762</strain>
    </source>
</reference>
<evidence type="ECO:0000313" key="2">
    <source>
        <dbReference type="EMBL" id="HIW83274.1"/>
    </source>
</evidence>
<keyword evidence="2" id="KW-0489">Methyltransferase</keyword>
<protein>
    <submittedName>
        <fullName evidence="2">SAM-dependent methyltransferase</fullName>
    </submittedName>
</protein>
<dbReference type="EMBL" id="DXGF01000053">
    <property type="protein sequence ID" value="HIW83274.1"/>
    <property type="molecule type" value="Genomic_DNA"/>
</dbReference>
<evidence type="ECO:0000313" key="3">
    <source>
        <dbReference type="Proteomes" id="UP000824263"/>
    </source>
</evidence>
<gene>
    <name evidence="2" type="ORF">H9873_03000</name>
</gene>
<dbReference type="InterPro" id="IPR043768">
    <property type="entry name" value="DUF5714"/>
</dbReference>
<evidence type="ECO:0000259" key="1">
    <source>
        <dbReference type="Pfam" id="PF18978"/>
    </source>
</evidence>
<feature type="domain" description="DUF5714" evidence="1">
    <location>
        <begin position="59"/>
        <end position="231"/>
    </location>
</feature>
<dbReference type="GO" id="GO:0008168">
    <property type="term" value="F:methyltransferase activity"/>
    <property type="evidence" value="ECO:0007669"/>
    <property type="project" value="UniProtKB-KW"/>
</dbReference>